<accession>A0A2T7DRU0</accession>
<feature type="compositionally biased region" description="Polar residues" evidence="1">
    <location>
        <begin position="60"/>
        <end position="74"/>
    </location>
</feature>
<evidence type="ECO:0000313" key="2">
    <source>
        <dbReference type="EMBL" id="PUZ58298.1"/>
    </source>
</evidence>
<reference evidence="2 3" key="1">
    <citation type="submission" date="2018-04" db="EMBL/GenBank/DDBJ databases">
        <title>WGS assembly of Panicum hallii var. hallii HAL2.</title>
        <authorList>
            <person name="Lovell J."/>
            <person name="Jenkins J."/>
            <person name="Lowry D."/>
            <person name="Mamidi S."/>
            <person name="Sreedasyam A."/>
            <person name="Weng X."/>
            <person name="Barry K."/>
            <person name="Bonette J."/>
            <person name="Campitelli B."/>
            <person name="Daum C."/>
            <person name="Gordon S."/>
            <person name="Gould B."/>
            <person name="Lipzen A."/>
            <person name="MacQueen A."/>
            <person name="Palacio-Mejia J."/>
            <person name="Plott C."/>
            <person name="Shakirov E."/>
            <person name="Shu S."/>
            <person name="Yoshinaga Y."/>
            <person name="Zane M."/>
            <person name="Rokhsar D."/>
            <person name="Grimwood J."/>
            <person name="Schmutz J."/>
            <person name="Juenger T."/>
        </authorList>
    </citation>
    <scope>NUCLEOTIDE SEQUENCE [LARGE SCALE GENOMIC DNA]</scope>
    <source>
        <strain evidence="3">cv. HAL2</strain>
    </source>
</reference>
<gene>
    <name evidence="2" type="ORF">GQ55_5G497800</name>
</gene>
<dbReference type="Gramene" id="PUZ58298">
    <property type="protein sequence ID" value="PUZ58298"/>
    <property type="gene ID" value="GQ55_5G497800"/>
</dbReference>
<proteinExistence type="predicted"/>
<name>A0A2T7DRU0_9POAL</name>
<feature type="region of interest" description="Disordered" evidence="1">
    <location>
        <begin position="1"/>
        <end position="74"/>
    </location>
</feature>
<dbReference type="EMBL" id="CM009753">
    <property type="protein sequence ID" value="PUZ58298.1"/>
    <property type="molecule type" value="Genomic_DNA"/>
</dbReference>
<sequence>MHNGDAYRTRPARFLPSLGPRPRSRDVTPAITNAWSRLPSRQSGGHVAGRRASPTRVSAYGTTESGSPLPSTYNPPTRVVLHSFSSENARSFSVLLGT</sequence>
<organism evidence="2 3">
    <name type="scientific">Panicum hallii var. hallii</name>
    <dbReference type="NCBI Taxonomy" id="1504633"/>
    <lineage>
        <taxon>Eukaryota</taxon>
        <taxon>Viridiplantae</taxon>
        <taxon>Streptophyta</taxon>
        <taxon>Embryophyta</taxon>
        <taxon>Tracheophyta</taxon>
        <taxon>Spermatophyta</taxon>
        <taxon>Magnoliopsida</taxon>
        <taxon>Liliopsida</taxon>
        <taxon>Poales</taxon>
        <taxon>Poaceae</taxon>
        <taxon>PACMAD clade</taxon>
        <taxon>Panicoideae</taxon>
        <taxon>Panicodae</taxon>
        <taxon>Paniceae</taxon>
        <taxon>Panicinae</taxon>
        <taxon>Panicum</taxon>
        <taxon>Panicum sect. Panicum</taxon>
    </lineage>
</organism>
<feature type="compositionally biased region" description="Polar residues" evidence="1">
    <location>
        <begin position="30"/>
        <end position="43"/>
    </location>
</feature>
<dbReference type="AlphaFoldDB" id="A0A2T7DRU0"/>
<evidence type="ECO:0000313" key="3">
    <source>
        <dbReference type="Proteomes" id="UP000244336"/>
    </source>
</evidence>
<keyword evidence="3" id="KW-1185">Reference proteome</keyword>
<protein>
    <submittedName>
        <fullName evidence="2">Uncharacterized protein</fullName>
    </submittedName>
</protein>
<evidence type="ECO:0000256" key="1">
    <source>
        <dbReference type="SAM" id="MobiDB-lite"/>
    </source>
</evidence>
<dbReference type="Proteomes" id="UP000244336">
    <property type="component" value="Chromosome 5"/>
</dbReference>